<gene>
    <name evidence="8" type="ORF">GFD30_09115</name>
</gene>
<dbReference type="GO" id="GO:0003677">
    <property type="term" value="F:DNA binding"/>
    <property type="evidence" value="ECO:0007669"/>
    <property type="project" value="UniProtKB-KW"/>
</dbReference>
<dbReference type="InterPro" id="IPR036388">
    <property type="entry name" value="WH-like_DNA-bd_sf"/>
</dbReference>
<dbReference type="InterPro" id="IPR016032">
    <property type="entry name" value="Sig_transdc_resp-reg_C-effctor"/>
</dbReference>
<dbReference type="Gene3D" id="1.10.10.10">
    <property type="entry name" value="Winged helix-like DNA-binding domain superfamily/Winged helix DNA-binding domain"/>
    <property type="match status" value="1"/>
</dbReference>
<proteinExistence type="inferred from homology"/>
<dbReference type="Gene3D" id="3.40.50.300">
    <property type="entry name" value="P-loop containing nucleotide triphosphate hydrolases"/>
    <property type="match status" value="1"/>
</dbReference>
<evidence type="ECO:0000259" key="7">
    <source>
        <dbReference type="SMART" id="SM01043"/>
    </source>
</evidence>
<evidence type="ECO:0000256" key="5">
    <source>
        <dbReference type="SAM" id="MobiDB-lite"/>
    </source>
</evidence>
<dbReference type="SUPFAM" id="SSF52540">
    <property type="entry name" value="P-loop containing nucleoside triphosphate hydrolases"/>
    <property type="match status" value="1"/>
</dbReference>
<dbReference type="GO" id="GO:0000160">
    <property type="term" value="P:phosphorelay signal transduction system"/>
    <property type="evidence" value="ECO:0007669"/>
    <property type="project" value="InterPro"/>
</dbReference>
<keyword evidence="2" id="KW-0805">Transcription regulation</keyword>
<feature type="region of interest" description="Disordered" evidence="5">
    <location>
        <begin position="1"/>
        <end position="101"/>
    </location>
</feature>
<dbReference type="InterPro" id="IPR041664">
    <property type="entry name" value="AAA_16"/>
</dbReference>
<dbReference type="GO" id="GO:0043531">
    <property type="term" value="F:ADP binding"/>
    <property type="evidence" value="ECO:0007669"/>
    <property type="project" value="InterPro"/>
</dbReference>
<dbReference type="PANTHER" id="PTHR35807:SF1">
    <property type="entry name" value="TRANSCRIPTIONAL REGULATOR REDD"/>
    <property type="match status" value="1"/>
</dbReference>
<evidence type="ECO:0000259" key="6">
    <source>
        <dbReference type="SMART" id="SM00862"/>
    </source>
</evidence>
<dbReference type="InterPro" id="IPR001867">
    <property type="entry name" value="OmpR/PhoB-type_DNA-bd"/>
</dbReference>
<evidence type="ECO:0000313" key="9">
    <source>
        <dbReference type="Proteomes" id="UP000477750"/>
    </source>
</evidence>
<dbReference type="SUPFAM" id="SSF48452">
    <property type="entry name" value="TPR-like"/>
    <property type="match status" value="2"/>
</dbReference>
<evidence type="ECO:0000256" key="1">
    <source>
        <dbReference type="ARBA" id="ARBA00005820"/>
    </source>
</evidence>
<evidence type="ECO:0000256" key="3">
    <source>
        <dbReference type="ARBA" id="ARBA00023125"/>
    </source>
</evidence>
<sequence>MSTSTGIAANGHHLVDRSTNRAHGTASRDRPLEPAVHRRVHPHHRRRDRHHHVEQRRMERRSRRRRGRRDRVASGRVTAPIRGRRRSDPYGTLDVPPSESGAMPTLDVRLLGPLEVRIDGAEVAVPRGKTATILAILLDDANSVVPLDSLIRAVYGIDLPKDPDTQIQNAVGVLRTKLGAARERIETVGRAYRLRIAPGELDLLRCKQNEDRARSLRLEGRIEEAAAAMRAALAEWRGPALADQAGAAVESIRRRYDEHRLALLERRLDLDLELGRHSEVVDELRQVAAAYGTRQRLTALLMRALHASGRTAEALEAYAALKDRLADALGADPDQELVALHTAILRDRPAAVLERPVEPPAPVRVPWLAPATLPRAITRFTGRETEIRLLDDALEASEDEAGLAVVTGMGGVGKTALAVRWAHRVAHRFPDGQLYFNLRGFDPLSDGADPAAVLAEALVALGVPVQHLPAGLDQRVSLYRTVIARRRILVVLDNARDAAQVRPLLPVAPGSFTLVTSRDRLSGLDAGDGADVVALNLMSEADAWALLVRRIGRTRAMAEEEPVRRIVAACGRLPLALTLLGAWAARHPDFSLASLADRLEQTTNVFKVLAAADLASDPRSVFACSYQVLGTRAAQAFRLFGLHPGPEVTPAAMASLMGGSVAEAEAALGELAEVHLAEQPREGRYAMHDLLRAYAKERLTEEVAPERRTAAADRVVAYYIHSARAADRLLTLNGEGIDPGGPGDGVHPEPLADAHAALAWFETEYPVLFDLVVRPGAVADAAAWRLAWSLAEYMVMRALSADLHAAQTAALAAAERTGDLLGQVVAHGYIGAAAILAGDKEGAERRLEEADRLADASGQPWAKGFTEYGRAALAAKSGEDAPALAHCRNALEHFRRSGERFWSYRALAGIGWHSAALGEFAEARRCFDDLADAVRDSDNPLAIGNARLGLGFIDHLQGRHDAALAHYAEAERILVAGGNLPTAAFARELTGDARMAAGAAAAARNDWRAAEAVYSEFGCVFELARVRARLAGPVEDAAAEDGLIVVAPGAAHERVEAAVREALHAFGYRVREAEPSNDEAVR</sequence>
<organism evidence="8 9">
    <name type="scientific">Glycomyces albidus</name>
    <dbReference type="NCBI Taxonomy" id="2656774"/>
    <lineage>
        <taxon>Bacteria</taxon>
        <taxon>Bacillati</taxon>
        <taxon>Actinomycetota</taxon>
        <taxon>Actinomycetes</taxon>
        <taxon>Glycomycetales</taxon>
        <taxon>Glycomycetaceae</taxon>
        <taxon>Glycomyces</taxon>
    </lineage>
</organism>
<dbReference type="PANTHER" id="PTHR35807">
    <property type="entry name" value="TRANSCRIPTIONAL REGULATOR REDD-RELATED"/>
    <property type="match status" value="1"/>
</dbReference>
<feature type="domain" description="OmpR/PhoB-type" evidence="6">
    <location>
        <begin position="120"/>
        <end position="194"/>
    </location>
</feature>
<comment type="caution">
    <text evidence="8">The sequence shown here is derived from an EMBL/GenBank/DDBJ whole genome shotgun (WGS) entry which is preliminary data.</text>
</comment>
<dbReference type="Proteomes" id="UP000477750">
    <property type="component" value="Unassembled WGS sequence"/>
</dbReference>
<dbReference type="InterPro" id="IPR051677">
    <property type="entry name" value="AfsR-DnrI-RedD_regulator"/>
</dbReference>
<keyword evidence="9" id="KW-1185">Reference proteome</keyword>
<feature type="domain" description="Bacterial transcriptional activator" evidence="7">
    <location>
        <begin position="201"/>
        <end position="345"/>
    </location>
</feature>
<dbReference type="InterPro" id="IPR011990">
    <property type="entry name" value="TPR-like_helical_dom_sf"/>
</dbReference>
<dbReference type="EMBL" id="WIAO01000008">
    <property type="protein sequence ID" value="MQM25727.1"/>
    <property type="molecule type" value="Genomic_DNA"/>
</dbReference>
<name>A0A6L5G7W2_9ACTN</name>
<dbReference type="GO" id="GO:0006355">
    <property type="term" value="P:regulation of DNA-templated transcription"/>
    <property type="evidence" value="ECO:0007669"/>
    <property type="project" value="InterPro"/>
</dbReference>
<dbReference type="Gene3D" id="1.25.40.10">
    <property type="entry name" value="Tetratricopeptide repeat domain"/>
    <property type="match status" value="2"/>
</dbReference>
<feature type="compositionally biased region" description="Basic residues" evidence="5">
    <location>
        <begin position="37"/>
        <end position="69"/>
    </location>
</feature>
<reference evidence="8 9" key="1">
    <citation type="submission" date="2019-10" db="EMBL/GenBank/DDBJ databases">
        <title>Glycomyces albidus sp. nov., a novel actinomycete isolated from rhizosphere soil of wheat (Triticum aestivum L.).</title>
        <authorList>
            <person name="Qian L."/>
        </authorList>
    </citation>
    <scope>NUCLEOTIDE SEQUENCE [LARGE SCALE GENOMIC DNA]</scope>
    <source>
        <strain evidence="8 9">NEAU-7082</strain>
    </source>
</reference>
<accession>A0A6L5G7W2</accession>
<keyword evidence="4" id="KW-0804">Transcription</keyword>
<dbReference type="SMART" id="SM00862">
    <property type="entry name" value="Trans_reg_C"/>
    <property type="match status" value="1"/>
</dbReference>
<comment type="similarity">
    <text evidence="1">Belongs to the AfsR/DnrI/RedD regulatory family.</text>
</comment>
<dbReference type="Pfam" id="PF03704">
    <property type="entry name" value="BTAD"/>
    <property type="match status" value="1"/>
</dbReference>
<dbReference type="SUPFAM" id="SSF46894">
    <property type="entry name" value="C-terminal effector domain of the bipartite response regulators"/>
    <property type="match status" value="1"/>
</dbReference>
<protein>
    <submittedName>
        <fullName evidence="8">AAA family ATPase</fullName>
    </submittedName>
</protein>
<dbReference type="InterPro" id="IPR027417">
    <property type="entry name" value="P-loop_NTPase"/>
</dbReference>
<keyword evidence="3" id="KW-0238">DNA-binding</keyword>
<dbReference type="PRINTS" id="PR00364">
    <property type="entry name" value="DISEASERSIST"/>
</dbReference>
<dbReference type="InterPro" id="IPR005158">
    <property type="entry name" value="BTAD"/>
</dbReference>
<feature type="compositionally biased region" description="Basic and acidic residues" evidence="5">
    <location>
        <begin position="26"/>
        <end position="36"/>
    </location>
</feature>
<evidence type="ECO:0000256" key="4">
    <source>
        <dbReference type="ARBA" id="ARBA00023163"/>
    </source>
</evidence>
<evidence type="ECO:0000256" key="2">
    <source>
        <dbReference type="ARBA" id="ARBA00023015"/>
    </source>
</evidence>
<dbReference type="AlphaFoldDB" id="A0A6L5G7W2"/>
<dbReference type="Pfam" id="PF13191">
    <property type="entry name" value="AAA_16"/>
    <property type="match status" value="1"/>
</dbReference>
<evidence type="ECO:0000313" key="8">
    <source>
        <dbReference type="EMBL" id="MQM25727.1"/>
    </source>
</evidence>
<dbReference type="SMART" id="SM01043">
    <property type="entry name" value="BTAD"/>
    <property type="match status" value="1"/>
</dbReference>